<evidence type="ECO:0000313" key="1">
    <source>
        <dbReference type="EMBL" id="MTJ44731.1"/>
    </source>
</evidence>
<dbReference type="EMBL" id="VILF01000004">
    <property type="protein sequence ID" value="MTJ44731.1"/>
    <property type="molecule type" value="Genomic_DNA"/>
</dbReference>
<dbReference type="Proteomes" id="UP001517388">
    <property type="component" value="Unassembled WGS sequence"/>
</dbReference>
<evidence type="ECO:0000313" key="2">
    <source>
        <dbReference type="Proteomes" id="UP001517388"/>
    </source>
</evidence>
<sequence>MNVHNLSRLTLKIVVIARQEARGNSKEVFSDFTFLYTVWFYCVHLLSQCLRYRSKLKFCTICKKQTNNL</sequence>
<comment type="caution">
    <text evidence="1">The sequence shown here is derived from an EMBL/GenBank/DDBJ whole genome shotgun (WGS) entry which is preliminary data.</text>
</comment>
<keyword evidence="2" id="KW-1185">Reference proteome</keyword>
<proteinExistence type="predicted"/>
<accession>A0ACC7S8S1</accession>
<protein>
    <submittedName>
        <fullName evidence="1">Uncharacterized protein</fullName>
    </submittedName>
</protein>
<gene>
    <name evidence="1" type="ORF">FJR39_16770</name>
</gene>
<reference evidence="2" key="1">
    <citation type="journal article" date="2020" name="Toxins">
        <title>Phylogenomic Analysis of Secondary Metabolism in the Toxic Cyanobacterial Genera Anabaena, Dolichospermum and Aphanizomenon.</title>
        <authorList>
            <person name="Oesterholm J."/>
            <person name="Popin R.V."/>
            <person name="Fewer D.P."/>
            <person name="Sivonen K."/>
        </authorList>
    </citation>
    <scope>NUCLEOTIDE SEQUENCE [LARGE SCALE GENOMIC DNA]</scope>
    <source>
        <strain evidence="2">UHCC 0037</strain>
    </source>
</reference>
<organism evidence="1 2">
    <name type="scientific">Dolichospermum flos-aquae UHCC 0037</name>
    <dbReference type="NCBI Taxonomy" id="2590026"/>
    <lineage>
        <taxon>Bacteria</taxon>
        <taxon>Bacillati</taxon>
        <taxon>Cyanobacteriota</taxon>
        <taxon>Cyanophyceae</taxon>
        <taxon>Nostocales</taxon>
        <taxon>Aphanizomenonaceae</taxon>
        <taxon>Dolichospermum</taxon>
    </lineage>
</organism>
<name>A0ACC7S8S1_DOLFA</name>